<accession>A0AAU7DIC1</accession>
<gene>
    <name evidence="1" type="ORF">P8935_18395</name>
</gene>
<dbReference type="EMBL" id="CP121196">
    <property type="protein sequence ID" value="XBH16531.1"/>
    <property type="molecule type" value="Genomic_DNA"/>
</dbReference>
<evidence type="ECO:0000313" key="1">
    <source>
        <dbReference type="EMBL" id="XBH16531.1"/>
    </source>
</evidence>
<dbReference type="RefSeq" id="WP_348261760.1">
    <property type="nucleotide sequence ID" value="NZ_CP121196.1"/>
</dbReference>
<sequence length="217" mass="23967">MRFAGFILAAMLIALPARGESDRVVRVDFSNPGLYPAQWSLVLRPDGSGHFHAEGGTKPKDSEETIEPAKVDRDVTLSGDFTSHVFQTVHDKRILHGKCESHLKVAFQGLKKISYSGPDGEGGCEFNYSTDKEIQDLGETLVGVGSTLIEGARLELLLQHDPLGLDKAMQYIVEASDDGRLQQICAIRDILVRLQDDPHVMERVRKRARMLLARSGS</sequence>
<proteinExistence type="predicted"/>
<reference evidence="1" key="1">
    <citation type="submission" date="2023-03" db="EMBL/GenBank/DDBJ databases">
        <title>Edaphobacter sp.</title>
        <authorList>
            <person name="Huber K.J."/>
            <person name="Papendorf J."/>
            <person name="Pilke C."/>
            <person name="Bunk B."/>
            <person name="Sproeer C."/>
            <person name="Pester M."/>
        </authorList>
    </citation>
    <scope>NUCLEOTIDE SEQUENCE</scope>
    <source>
        <strain evidence="1">DSM 110680</strain>
    </source>
</reference>
<name>A0AAU7DIC1_9BACT</name>
<organism evidence="1">
    <name type="scientific">Telmatobacter sp. DSM 110680</name>
    <dbReference type="NCBI Taxonomy" id="3036704"/>
    <lineage>
        <taxon>Bacteria</taxon>
        <taxon>Pseudomonadati</taxon>
        <taxon>Acidobacteriota</taxon>
        <taxon>Terriglobia</taxon>
        <taxon>Terriglobales</taxon>
        <taxon>Acidobacteriaceae</taxon>
        <taxon>Telmatobacter</taxon>
    </lineage>
</organism>
<evidence type="ECO:0008006" key="2">
    <source>
        <dbReference type="Google" id="ProtNLM"/>
    </source>
</evidence>
<protein>
    <recommendedName>
        <fullName evidence="2">HEAT repeat domain-containing protein</fullName>
    </recommendedName>
</protein>
<dbReference type="AlphaFoldDB" id="A0AAU7DIC1"/>